<dbReference type="CDD" id="cd00033">
    <property type="entry name" value="CCP"/>
    <property type="match status" value="12"/>
</dbReference>
<proteinExistence type="predicted"/>
<keyword evidence="2" id="KW-0677">Repeat</keyword>
<feature type="domain" description="Sushi" evidence="7">
    <location>
        <begin position="1038"/>
        <end position="1098"/>
    </location>
</feature>
<feature type="domain" description="Sushi" evidence="7">
    <location>
        <begin position="743"/>
        <end position="801"/>
    </location>
</feature>
<feature type="disulfide bond" evidence="5">
    <location>
        <begin position="1040"/>
        <end position="1083"/>
    </location>
</feature>
<keyword evidence="6" id="KW-0812">Transmembrane</keyword>
<feature type="disulfide bond" evidence="5">
    <location>
        <begin position="339"/>
        <end position="366"/>
    </location>
</feature>
<dbReference type="EMBL" id="JAODUO010000162">
    <property type="protein sequence ID" value="KAK2187529.1"/>
    <property type="molecule type" value="Genomic_DNA"/>
</dbReference>
<evidence type="ECO:0000256" key="1">
    <source>
        <dbReference type="ARBA" id="ARBA00022659"/>
    </source>
</evidence>
<evidence type="ECO:0000256" key="2">
    <source>
        <dbReference type="ARBA" id="ARBA00022737"/>
    </source>
</evidence>
<feature type="disulfide bond" evidence="5">
    <location>
        <begin position="560"/>
        <end position="603"/>
    </location>
</feature>
<dbReference type="SUPFAM" id="SSF49785">
    <property type="entry name" value="Galactose-binding domain-like"/>
    <property type="match status" value="1"/>
</dbReference>
<dbReference type="PANTHER" id="PTHR19325">
    <property type="entry name" value="COMPLEMENT COMPONENT-RELATED SUSHI DOMAIN-CONTAINING"/>
    <property type="match status" value="1"/>
</dbReference>
<feature type="domain" description="Sushi" evidence="7">
    <location>
        <begin position="1217"/>
        <end position="1276"/>
    </location>
</feature>
<evidence type="ECO:0000256" key="5">
    <source>
        <dbReference type="PROSITE-ProRule" id="PRU00302"/>
    </source>
</evidence>
<keyword evidence="6" id="KW-1133">Transmembrane helix</keyword>
<dbReference type="InterPro" id="IPR008979">
    <property type="entry name" value="Galactose-bd-like_sf"/>
</dbReference>
<keyword evidence="1 5" id="KW-0768">Sushi</keyword>
<dbReference type="InterPro" id="IPR000436">
    <property type="entry name" value="Sushi_SCR_CCP_dom"/>
</dbReference>
<evidence type="ECO:0000313" key="9">
    <source>
        <dbReference type="Proteomes" id="UP001209878"/>
    </source>
</evidence>
<dbReference type="Proteomes" id="UP001209878">
    <property type="component" value="Unassembled WGS sequence"/>
</dbReference>
<dbReference type="PROSITE" id="PS50923">
    <property type="entry name" value="SUSHI"/>
    <property type="match status" value="14"/>
</dbReference>
<reference evidence="8" key="1">
    <citation type="journal article" date="2023" name="Mol. Biol. Evol.">
        <title>Third-Generation Sequencing Reveals the Adaptive Role of the Epigenome in Three Deep-Sea Polychaetes.</title>
        <authorList>
            <person name="Perez M."/>
            <person name="Aroh O."/>
            <person name="Sun Y."/>
            <person name="Lan Y."/>
            <person name="Juniper S.K."/>
            <person name="Young C.R."/>
            <person name="Angers B."/>
            <person name="Qian P.Y."/>
        </authorList>
    </citation>
    <scope>NUCLEOTIDE SEQUENCE</scope>
    <source>
        <strain evidence="8">R07B-5</strain>
    </source>
</reference>
<feature type="domain" description="Sushi" evidence="7">
    <location>
        <begin position="681"/>
        <end position="742"/>
    </location>
</feature>
<comment type="caution">
    <text evidence="8">The sequence shown here is derived from an EMBL/GenBank/DDBJ whole genome shotgun (WGS) entry which is preliminary data.</text>
</comment>
<comment type="caution">
    <text evidence="5">Lacks conserved residue(s) required for the propagation of feature annotation.</text>
</comment>
<dbReference type="SMART" id="SM00032">
    <property type="entry name" value="CCP"/>
    <property type="match status" value="17"/>
</dbReference>
<dbReference type="Pfam" id="PF00084">
    <property type="entry name" value="Sushi"/>
    <property type="match status" value="13"/>
</dbReference>
<feature type="domain" description="Sushi" evidence="7">
    <location>
        <begin position="369"/>
        <end position="431"/>
    </location>
</feature>
<dbReference type="PANTHER" id="PTHR19325:SF575">
    <property type="entry name" value="LOCOMOTION-RELATED PROTEIN HIKARU GENKI"/>
    <property type="match status" value="1"/>
</dbReference>
<feature type="transmembrane region" description="Helical" evidence="6">
    <location>
        <begin position="1313"/>
        <end position="1338"/>
    </location>
</feature>
<keyword evidence="6" id="KW-0472">Membrane</keyword>
<evidence type="ECO:0000256" key="4">
    <source>
        <dbReference type="ARBA" id="ARBA00023180"/>
    </source>
</evidence>
<evidence type="ECO:0000313" key="8">
    <source>
        <dbReference type="EMBL" id="KAK2187529.1"/>
    </source>
</evidence>
<feature type="domain" description="Sushi" evidence="7">
    <location>
        <begin position="1099"/>
        <end position="1157"/>
    </location>
</feature>
<feature type="domain" description="Sushi" evidence="7">
    <location>
        <begin position="558"/>
        <end position="618"/>
    </location>
</feature>
<feature type="domain" description="Sushi" evidence="7">
    <location>
        <begin position="619"/>
        <end position="680"/>
    </location>
</feature>
<feature type="domain" description="Sushi" evidence="7">
    <location>
        <begin position="1158"/>
        <end position="1216"/>
    </location>
</feature>
<feature type="domain" description="Sushi" evidence="7">
    <location>
        <begin position="919"/>
        <end position="978"/>
    </location>
</feature>
<accession>A0AAD9P3J7</accession>
<dbReference type="SUPFAM" id="SSF57535">
    <property type="entry name" value="Complement control module/SCR domain"/>
    <property type="match status" value="16"/>
</dbReference>
<feature type="domain" description="Sushi" evidence="7">
    <location>
        <begin position="862"/>
        <end position="918"/>
    </location>
</feature>
<sequence>MLNLVDDYHVVEVHIVAQSKVTITDVVVGVTDIKPYDLPASFTANDLRYRLCGLLIGSQEYTRMRFPCKSATGSYVFIKKIRNNPTTVKLYEVEVYVQMPFQSLKNVALGRGTSSSPTPSDNSMLAVDGNASTLYWQHTCSYSVRGVAPWWEVMFDTTYDIWAIIVTHFKIPVLRDFEILMHGDLCANYSRPPAQIGVSQILCEKTPMQSDQVTLRARGNNMRLITCEVEVFAHRTVPLCQPIYEKAQVAEIYNDVCLWTARPVNYPCEMSCDLGYYLTAPDNIRKCELNDTRAVWKGTETKCELVPCPPINQSVGEVYEPDTCTYVSKVYNDTCEVSCTLGYNLTSSDNVHKCTENRIWSNDVTCELARCPPIVATEFEIYTDKTCTENTKVYNDTCEVSCTLGYNLTSGDTIHWCTENGTWSNDVTCEIVRCLPLTLSVAEVYEETTCTSVESVYNDTCTVACGTIGYNLTSRDDVHRCTENGTWSNNVTCARVTCEMLPRDPHGEYTNANCTQQKTFYNDICELECILGYKTNGDPVKTCQLNGYWNSNVHCIERLCLALNETVEAHLLSGNPPFTPDTVLQYKCNEGYELTGGLLELLCQKDGQWSGKAPNCTAIKCPLLLPPNNTKVERGDPTVHLYNTTIVYRCAQGHDLMFGDLSRTCQSNKAWTGTPPVCIVVSCGPLAPVANALATMTDAEFMANITYECIPGYKKLPGGNGDWLRQCQADKQWSGTAPQCVEMRCNDPPVIANTTMTTDGLRVNDTVTYTCWPGYKLSGGSLTKVCNEHEVWQNDHPECIEVHCGPPVQLPHTNYTMAGGDTVGGKVMYMCNHGYERLSGSGFSRCPLSGTWTKPSLVCEEVTCGMPAPVKNGIMSMACVRRGCVADYRCNVGYVGNAWKSHCKVDGEWTPVSLRCTRVRCGDVTLGKGSKVTDQTGDMYEDVVTFACRRGYHRMRGSELRTCLGDGTWSGTPLVCAETKCLPLANVIGSNVTIGKLTVGSKVTYQPLSTYRHVGGDLERTCREDELWSGEHPVFEEKLCPAIQTDEGSKVKFFTDGVVIGSKVIYSCIAGYTHSAAAVTCKCLISGNWSCGPPTCKRVTCGPPPTVDNSRSKATGLNYLDVATYSCATGYHQEGPPSSLVCRERARWEGDTITCTEITCPMPEMPPLTNYNVSSLTYLSRVTYSCHHGYKFASGDEERTCRENGTWSGEPPTCMKVECSRPPDVVNTTWHEDKKSLRTRRVIYQCLPRYRHVSGQLWKVCGPRGNWTGVDPICEATGEEVTIFVPEDKPKTEKEKVMASIGMMNADTETKNIAMGVIGIVMLVVPAVLVVASDFNILRAHLKMMMRNLREGFHHLTQRGAKVAPA</sequence>
<name>A0AAD9P3J7_RIDPI</name>
<feature type="domain" description="Sushi" evidence="7">
    <location>
        <begin position="496"/>
        <end position="557"/>
    </location>
</feature>
<evidence type="ECO:0000256" key="3">
    <source>
        <dbReference type="ARBA" id="ARBA00023157"/>
    </source>
</evidence>
<feature type="disulfide bond" evidence="5">
    <location>
        <begin position="402"/>
        <end position="429"/>
    </location>
</feature>
<keyword evidence="9" id="KW-1185">Reference proteome</keyword>
<feature type="domain" description="Sushi" evidence="7">
    <location>
        <begin position="306"/>
        <end position="368"/>
    </location>
</feature>
<evidence type="ECO:0000259" key="7">
    <source>
        <dbReference type="PROSITE" id="PS50923"/>
    </source>
</evidence>
<dbReference type="InterPro" id="IPR050350">
    <property type="entry name" value="Compl-Cell_Adhes-Reg"/>
</dbReference>
<keyword evidence="4" id="KW-0325">Glycoprotein</keyword>
<feature type="domain" description="Sushi" evidence="7">
    <location>
        <begin position="802"/>
        <end position="861"/>
    </location>
</feature>
<organism evidence="8 9">
    <name type="scientific">Ridgeia piscesae</name>
    <name type="common">Tubeworm</name>
    <dbReference type="NCBI Taxonomy" id="27915"/>
    <lineage>
        <taxon>Eukaryota</taxon>
        <taxon>Metazoa</taxon>
        <taxon>Spiralia</taxon>
        <taxon>Lophotrochozoa</taxon>
        <taxon>Annelida</taxon>
        <taxon>Polychaeta</taxon>
        <taxon>Sedentaria</taxon>
        <taxon>Canalipalpata</taxon>
        <taxon>Sabellida</taxon>
        <taxon>Siboglinidae</taxon>
        <taxon>Ridgeia</taxon>
    </lineage>
</organism>
<dbReference type="Gene3D" id="2.10.70.10">
    <property type="entry name" value="Complement Module, domain 1"/>
    <property type="match status" value="14"/>
</dbReference>
<keyword evidence="3 5" id="KW-1015">Disulfide bond</keyword>
<dbReference type="InterPro" id="IPR035976">
    <property type="entry name" value="Sushi/SCR/CCP_sf"/>
</dbReference>
<evidence type="ECO:0000256" key="6">
    <source>
        <dbReference type="SAM" id="Phobius"/>
    </source>
</evidence>
<protein>
    <recommendedName>
        <fullName evidence="7">Sushi domain-containing protein</fullName>
    </recommendedName>
</protein>
<gene>
    <name evidence="8" type="ORF">NP493_162g01007</name>
</gene>
<dbReference type="Gene3D" id="2.60.120.260">
    <property type="entry name" value="Galactose-binding domain-like"/>
    <property type="match status" value="1"/>
</dbReference>